<comment type="caution">
    <text evidence="3">The sequence shown here is derived from an EMBL/GenBank/DDBJ whole genome shotgun (WGS) entry which is preliminary data.</text>
</comment>
<dbReference type="InterPro" id="IPR039566">
    <property type="entry name" value="CvfB_S1_st"/>
</dbReference>
<evidence type="ECO:0000256" key="1">
    <source>
        <dbReference type="PIRNR" id="PIRNR012524"/>
    </source>
</evidence>
<gene>
    <name evidence="3" type="ORF">H9816_01945</name>
</gene>
<proteinExistence type="inferred from homology"/>
<sequence>MLQAGYYHTLKVNRISDYGLYLADEEGNEVLLPNRYVSLNDAVGDTKRVFVYHDSENRLIATTEHPLATADQAAYLEVIDKNIHGAFLAWGITAKDLFVPIANQPFRMEVGRSYVVYVYRDPVSGRVTGSARLNRFISNETITVRPHEAVDVLVAARFAAGFRVIVNNRHWGVLYDNQLFRPVAIGDRMTAYVSRITPDRRIDVSLQQQGLDEVKAAADRLLALLGEGGGRLALSDRSTPEAIAAATGMSKKTFKKALGYLMSHGQACTEGETIKATERL</sequence>
<comment type="similarity">
    <text evidence="1">Belongs to the CvfB family.</text>
</comment>
<dbReference type="Gene3D" id="2.40.50.140">
    <property type="entry name" value="Nucleic acid-binding proteins"/>
    <property type="match status" value="1"/>
</dbReference>
<dbReference type="Pfam" id="PF17783">
    <property type="entry name" value="WHD_CvfB"/>
    <property type="match status" value="1"/>
</dbReference>
<dbReference type="GO" id="GO:0003676">
    <property type="term" value="F:nucleic acid binding"/>
    <property type="evidence" value="ECO:0007669"/>
    <property type="project" value="InterPro"/>
</dbReference>
<dbReference type="Pfam" id="PF13509">
    <property type="entry name" value="S1_2"/>
    <property type="match status" value="1"/>
</dbReference>
<evidence type="ECO:0000259" key="2">
    <source>
        <dbReference type="SMART" id="SM00316"/>
    </source>
</evidence>
<dbReference type="PANTHER" id="PTHR37296:SF1">
    <property type="entry name" value="CONSERVED VIRULENCE FACTOR B"/>
    <property type="match status" value="1"/>
</dbReference>
<dbReference type="InterPro" id="IPR036388">
    <property type="entry name" value="WH-like_DNA-bd_sf"/>
</dbReference>
<organism evidence="3 4">
    <name type="scientific">Candidatus Tidjanibacter faecipullorum</name>
    <dbReference type="NCBI Taxonomy" id="2838766"/>
    <lineage>
        <taxon>Bacteria</taxon>
        <taxon>Pseudomonadati</taxon>
        <taxon>Bacteroidota</taxon>
        <taxon>Bacteroidia</taxon>
        <taxon>Bacteroidales</taxon>
        <taxon>Rikenellaceae</taxon>
        <taxon>Tidjanibacter</taxon>
    </lineage>
</organism>
<evidence type="ECO:0000313" key="3">
    <source>
        <dbReference type="EMBL" id="HIZ14666.1"/>
    </source>
</evidence>
<dbReference type="Gene3D" id="1.10.10.10">
    <property type="entry name" value="Winged helix-like DNA-binding domain superfamily/Winged helix DNA-binding domain"/>
    <property type="match status" value="1"/>
</dbReference>
<dbReference type="InterPro" id="IPR012340">
    <property type="entry name" value="NA-bd_OB-fold"/>
</dbReference>
<dbReference type="InterPro" id="IPR014464">
    <property type="entry name" value="CvfB_fam"/>
</dbReference>
<dbReference type="InterPro" id="IPR003029">
    <property type="entry name" value="S1_domain"/>
</dbReference>
<dbReference type="AlphaFoldDB" id="A0A9D2DCT6"/>
<dbReference type="PIRSF" id="PIRSF012524">
    <property type="entry name" value="YitL_S1"/>
    <property type="match status" value="1"/>
</dbReference>
<name>A0A9D2DCT6_9BACT</name>
<feature type="domain" description="S1 motif" evidence="2">
    <location>
        <begin position="145"/>
        <end position="207"/>
    </location>
</feature>
<accession>A0A9D2DCT6</accession>
<dbReference type="InterPro" id="IPR040764">
    <property type="entry name" value="CvfB_WH"/>
</dbReference>
<evidence type="ECO:0000313" key="4">
    <source>
        <dbReference type="Proteomes" id="UP000824014"/>
    </source>
</evidence>
<dbReference type="SMART" id="SM00316">
    <property type="entry name" value="S1"/>
    <property type="match status" value="2"/>
</dbReference>
<dbReference type="PANTHER" id="PTHR37296">
    <property type="entry name" value="CONSERVED VIRULENCE FACTOR B"/>
    <property type="match status" value="1"/>
</dbReference>
<reference evidence="3" key="1">
    <citation type="journal article" date="2021" name="PeerJ">
        <title>Extensive microbial diversity within the chicken gut microbiome revealed by metagenomics and culture.</title>
        <authorList>
            <person name="Gilroy R."/>
            <person name="Ravi A."/>
            <person name="Getino M."/>
            <person name="Pursley I."/>
            <person name="Horton D.L."/>
            <person name="Alikhan N.F."/>
            <person name="Baker D."/>
            <person name="Gharbi K."/>
            <person name="Hall N."/>
            <person name="Watson M."/>
            <person name="Adriaenssens E.M."/>
            <person name="Foster-Nyarko E."/>
            <person name="Jarju S."/>
            <person name="Secka A."/>
            <person name="Antonio M."/>
            <person name="Oren A."/>
            <person name="Chaudhuri R.R."/>
            <person name="La Ragione R."/>
            <person name="Hildebrand F."/>
            <person name="Pallen M.J."/>
        </authorList>
    </citation>
    <scope>NUCLEOTIDE SEQUENCE</scope>
    <source>
        <strain evidence="3">ChiHjej11B10-19426</strain>
    </source>
</reference>
<reference evidence="3" key="2">
    <citation type="submission" date="2021-04" db="EMBL/GenBank/DDBJ databases">
        <authorList>
            <person name="Gilroy R."/>
        </authorList>
    </citation>
    <scope>NUCLEOTIDE SEQUENCE</scope>
    <source>
        <strain evidence="3">ChiHjej11B10-19426</strain>
    </source>
</reference>
<dbReference type="EMBL" id="DXCC01000005">
    <property type="protein sequence ID" value="HIZ14666.1"/>
    <property type="molecule type" value="Genomic_DNA"/>
</dbReference>
<protein>
    <recommendedName>
        <fullName evidence="2">S1 motif domain-containing protein</fullName>
    </recommendedName>
</protein>
<dbReference type="Proteomes" id="UP000824014">
    <property type="component" value="Unassembled WGS sequence"/>
</dbReference>
<feature type="domain" description="S1 motif" evidence="2">
    <location>
        <begin position="3"/>
        <end position="64"/>
    </location>
</feature>